<organism evidence="1 2">
    <name type="scientific">Pelomonas aquatica</name>
    <dbReference type="NCBI Taxonomy" id="431058"/>
    <lineage>
        <taxon>Bacteria</taxon>
        <taxon>Pseudomonadati</taxon>
        <taxon>Pseudomonadota</taxon>
        <taxon>Betaproteobacteria</taxon>
        <taxon>Burkholderiales</taxon>
        <taxon>Sphaerotilaceae</taxon>
        <taxon>Roseateles</taxon>
    </lineage>
</organism>
<sequence>MRLISVAEKMRNKDADEGFDLEVIDGLLRSALIAYMRCFGSGARPVLCHSDAAEFGPELAERHQNFKDLRDKYVAHCVAPLDENAGA</sequence>
<comment type="caution">
    <text evidence="1">The sequence shown here is derived from an EMBL/GenBank/DDBJ whole genome shotgun (WGS) entry which is preliminary data.</text>
</comment>
<name>A0ABU1Z5X9_9BURK</name>
<gene>
    <name evidence="1" type="ORF">J2X16_001363</name>
</gene>
<evidence type="ECO:0000313" key="2">
    <source>
        <dbReference type="Proteomes" id="UP001180536"/>
    </source>
</evidence>
<evidence type="ECO:0000313" key="1">
    <source>
        <dbReference type="EMBL" id="MDR7296024.1"/>
    </source>
</evidence>
<keyword evidence="2" id="KW-1185">Reference proteome</keyword>
<dbReference type="RefSeq" id="WP_310343087.1">
    <property type="nucleotide sequence ID" value="NZ_JAVDXQ010000002.1"/>
</dbReference>
<proteinExistence type="predicted"/>
<reference evidence="1 2" key="1">
    <citation type="submission" date="2023-07" db="EMBL/GenBank/DDBJ databases">
        <title>Sorghum-associated microbial communities from plants grown in Nebraska, USA.</title>
        <authorList>
            <person name="Schachtman D."/>
        </authorList>
    </citation>
    <scope>NUCLEOTIDE SEQUENCE [LARGE SCALE GENOMIC DNA]</scope>
    <source>
        <strain evidence="1 2">BE310</strain>
    </source>
</reference>
<accession>A0ABU1Z5X9</accession>
<dbReference type="Proteomes" id="UP001180536">
    <property type="component" value="Unassembled WGS sequence"/>
</dbReference>
<dbReference type="EMBL" id="JAVDXQ010000002">
    <property type="protein sequence ID" value="MDR7296024.1"/>
    <property type="molecule type" value="Genomic_DNA"/>
</dbReference>
<protein>
    <submittedName>
        <fullName evidence="1">Uncharacterized protein</fullName>
    </submittedName>
</protein>